<sequence length="187" mass="21836">MKTYNLKDVIKHHNKNPKPIWTNGQDLPKYSHIDLIYTDDYLLEQSLCSTETTINPIYFSTDHKCVHFIIKATTLLNKNLVSQNDKVDINNEPAYNYSAMTRDKWASYNTNTELISKDLIKLPLQLPQHQHQLQAFINTQWASLKHIINRSKKDNIPKFKCHDRGSTNLPLQLRELHNDISNITIII</sequence>
<keyword evidence="2" id="KW-1185">Reference proteome</keyword>
<protein>
    <recommendedName>
        <fullName evidence="3">Endonuclease/exonuclease/phosphatase domain-containing protein</fullName>
    </recommendedName>
</protein>
<name>A0A397T2K4_9GLOM</name>
<comment type="caution">
    <text evidence="1">The sequence shown here is derived from an EMBL/GenBank/DDBJ whole genome shotgun (WGS) entry which is preliminary data.</text>
</comment>
<dbReference type="AlphaFoldDB" id="A0A397T2K4"/>
<dbReference type="Proteomes" id="UP000265703">
    <property type="component" value="Unassembled WGS sequence"/>
</dbReference>
<evidence type="ECO:0000313" key="2">
    <source>
        <dbReference type="Proteomes" id="UP000265703"/>
    </source>
</evidence>
<evidence type="ECO:0008006" key="3">
    <source>
        <dbReference type="Google" id="ProtNLM"/>
    </source>
</evidence>
<reference evidence="1 2" key="1">
    <citation type="submission" date="2018-06" db="EMBL/GenBank/DDBJ databases">
        <title>Comparative genomics reveals the genomic features of Rhizophagus irregularis, R. cerebriforme, R. diaphanum and Gigaspora rosea, and their symbiotic lifestyle signature.</title>
        <authorList>
            <person name="Morin E."/>
            <person name="San Clemente H."/>
            <person name="Chen E.C.H."/>
            <person name="De La Providencia I."/>
            <person name="Hainaut M."/>
            <person name="Kuo A."/>
            <person name="Kohler A."/>
            <person name="Murat C."/>
            <person name="Tang N."/>
            <person name="Roy S."/>
            <person name="Loubradou J."/>
            <person name="Henrissat B."/>
            <person name="Grigoriev I.V."/>
            <person name="Corradi N."/>
            <person name="Roux C."/>
            <person name="Martin F.M."/>
        </authorList>
    </citation>
    <scope>NUCLEOTIDE SEQUENCE [LARGE SCALE GENOMIC DNA]</scope>
    <source>
        <strain evidence="1 2">DAOM 227022</strain>
    </source>
</reference>
<accession>A0A397T2K4</accession>
<organism evidence="1 2">
    <name type="scientific">Glomus cerebriforme</name>
    <dbReference type="NCBI Taxonomy" id="658196"/>
    <lineage>
        <taxon>Eukaryota</taxon>
        <taxon>Fungi</taxon>
        <taxon>Fungi incertae sedis</taxon>
        <taxon>Mucoromycota</taxon>
        <taxon>Glomeromycotina</taxon>
        <taxon>Glomeromycetes</taxon>
        <taxon>Glomerales</taxon>
        <taxon>Glomeraceae</taxon>
        <taxon>Glomus</taxon>
    </lineage>
</organism>
<proteinExistence type="predicted"/>
<evidence type="ECO:0000313" key="1">
    <source>
        <dbReference type="EMBL" id="RIA91126.1"/>
    </source>
</evidence>
<gene>
    <name evidence="1" type="ORF">C1645_822432</name>
</gene>
<dbReference type="EMBL" id="QKYT01000161">
    <property type="protein sequence ID" value="RIA91126.1"/>
    <property type="molecule type" value="Genomic_DNA"/>
</dbReference>
<dbReference type="STRING" id="658196.A0A397T2K4"/>